<dbReference type="AlphaFoldDB" id="A0A3A2Z287"/>
<comment type="caution">
    <text evidence="1">The sequence shown here is derived from an EMBL/GenBank/DDBJ whole genome shotgun (WGS) entry which is preliminary data.</text>
</comment>
<gene>
    <name evidence="1" type="ORF">PHISCL_10677</name>
</gene>
<keyword evidence="2" id="KW-1185">Reference proteome</keyword>
<protein>
    <submittedName>
        <fullName evidence="1">Uncharacterized protein</fullName>
    </submittedName>
</protein>
<dbReference type="EMBL" id="MVGC01001946">
    <property type="protein sequence ID" value="RJE16986.1"/>
    <property type="molecule type" value="Genomic_DNA"/>
</dbReference>
<reference evidence="2" key="1">
    <citation type="submission" date="2017-02" db="EMBL/GenBank/DDBJ databases">
        <authorList>
            <person name="Tafer H."/>
            <person name="Lopandic K."/>
        </authorList>
    </citation>
    <scope>NUCLEOTIDE SEQUENCE [LARGE SCALE GENOMIC DNA]</scope>
    <source>
        <strain evidence="2">CBS 366.77</strain>
    </source>
</reference>
<sequence length="59" mass="6369">MAVGLIQAEFLEMRRDVGLRLQFVFGPSACHGQGGCCDVDSQAKGAILLLREHSEPLVV</sequence>
<organism evidence="1 2">
    <name type="scientific">Aspergillus sclerotialis</name>
    <dbReference type="NCBI Taxonomy" id="2070753"/>
    <lineage>
        <taxon>Eukaryota</taxon>
        <taxon>Fungi</taxon>
        <taxon>Dikarya</taxon>
        <taxon>Ascomycota</taxon>
        <taxon>Pezizomycotina</taxon>
        <taxon>Eurotiomycetes</taxon>
        <taxon>Eurotiomycetidae</taxon>
        <taxon>Eurotiales</taxon>
        <taxon>Aspergillaceae</taxon>
        <taxon>Aspergillus</taxon>
        <taxon>Aspergillus subgen. Polypaecilum</taxon>
    </lineage>
</organism>
<name>A0A3A2Z287_9EURO</name>
<evidence type="ECO:0000313" key="2">
    <source>
        <dbReference type="Proteomes" id="UP000266188"/>
    </source>
</evidence>
<dbReference type="Proteomes" id="UP000266188">
    <property type="component" value="Unassembled WGS sequence"/>
</dbReference>
<proteinExistence type="predicted"/>
<accession>A0A3A2Z287</accession>
<evidence type="ECO:0000313" key="1">
    <source>
        <dbReference type="EMBL" id="RJE16986.1"/>
    </source>
</evidence>